<feature type="compositionally biased region" description="Basic and acidic residues" evidence="1">
    <location>
        <begin position="1"/>
        <end position="10"/>
    </location>
</feature>
<proteinExistence type="predicted"/>
<name>A0A6A6IFB6_9PLEO</name>
<dbReference type="RefSeq" id="XP_033683224.1">
    <property type="nucleotide sequence ID" value="XM_033822165.1"/>
</dbReference>
<dbReference type="EMBL" id="ML987196">
    <property type="protein sequence ID" value="KAF2248220.1"/>
    <property type="molecule type" value="Genomic_DNA"/>
</dbReference>
<dbReference type="Proteomes" id="UP000800094">
    <property type="component" value="Unassembled WGS sequence"/>
</dbReference>
<evidence type="ECO:0000313" key="2">
    <source>
        <dbReference type="EMBL" id="KAF2248220.1"/>
    </source>
</evidence>
<evidence type="ECO:0000256" key="1">
    <source>
        <dbReference type="SAM" id="MobiDB-lite"/>
    </source>
</evidence>
<feature type="region of interest" description="Disordered" evidence="1">
    <location>
        <begin position="1"/>
        <end position="21"/>
    </location>
</feature>
<protein>
    <submittedName>
        <fullName evidence="2">Uncharacterized protein</fullName>
    </submittedName>
</protein>
<accession>A0A6A6IFB6</accession>
<keyword evidence="3" id="KW-1185">Reference proteome</keyword>
<dbReference type="AlphaFoldDB" id="A0A6A6IFB6"/>
<sequence>MFPRKEDPSPKHAISATFHPPCSPPFTTVLPRHLLTDKRKSFKRSQNTASYPFIASAVRRAGHPSYLPTCRTVKPWEREGVLRGSRPPWSRLEVRYKKGLMYDGRTQNNREGIPLTPTIQSEASVILPFEPARERRDQGKKHACRKDESAQGRPAPFSLALASTQKCRKDTRRWSMTRLLHAISIPTVEEM</sequence>
<dbReference type="GeneID" id="54575495"/>
<evidence type="ECO:0000313" key="3">
    <source>
        <dbReference type="Proteomes" id="UP000800094"/>
    </source>
</evidence>
<gene>
    <name evidence="2" type="ORF">BU26DRAFT_329420</name>
</gene>
<organism evidence="2 3">
    <name type="scientific">Trematosphaeria pertusa</name>
    <dbReference type="NCBI Taxonomy" id="390896"/>
    <lineage>
        <taxon>Eukaryota</taxon>
        <taxon>Fungi</taxon>
        <taxon>Dikarya</taxon>
        <taxon>Ascomycota</taxon>
        <taxon>Pezizomycotina</taxon>
        <taxon>Dothideomycetes</taxon>
        <taxon>Pleosporomycetidae</taxon>
        <taxon>Pleosporales</taxon>
        <taxon>Massarineae</taxon>
        <taxon>Trematosphaeriaceae</taxon>
        <taxon>Trematosphaeria</taxon>
    </lineage>
</organism>
<feature type="region of interest" description="Disordered" evidence="1">
    <location>
        <begin position="134"/>
        <end position="159"/>
    </location>
</feature>
<reference evidence="2" key="1">
    <citation type="journal article" date="2020" name="Stud. Mycol.">
        <title>101 Dothideomycetes genomes: a test case for predicting lifestyles and emergence of pathogens.</title>
        <authorList>
            <person name="Haridas S."/>
            <person name="Albert R."/>
            <person name="Binder M."/>
            <person name="Bloem J."/>
            <person name="Labutti K."/>
            <person name="Salamov A."/>
            <person name="Andreopoulos B."/>
            <person name="Baker S."/>
            <person name="Barry K."/>
            <person name="Bills G."/>
            <person name="Bluhm B."/>
            <person name="Cannon C."/>
            <person name="Castanera R."/>
            <person name="Culley D."/>
            <person name="Daum C."/>
            <person name="Ezra D."/>
            <person name="Gonzalez J."/>
            <person name="Henrissat B."/>
            <person name="Kuo A."/>
            <person name="Liang C."/>
            <person name="Lipzen A."/>
            <person name="Lutzoni F."/>
            <person name="Magnuson J."/>
            <person name="Mondo S."/>
            <person name="Nolan M."/>
            <person name="Ohm R."/>
            <person name="Pangilinan J."/>
            <person name="Park H.-J."/>
            <person name="Ramirez L."/>
            <person name="Alfaro M."/>
            <person name="Sun H."/>
            <person name="Tritt A."/>
            <person name="Yoshinaga Y."/>
            <person name="Zwiers L.-H."/>
            <person name="Turgeon B."/>
            <person name="Goodwin S."/>
            <person name="Spatafora J."/>
            <person name="Crous P."/>
            <person name="Grigoriev I."/>
        </authorList>
    </citation>
    <scope>NUCLEOTIDE SEQUENCE</scope>
    <source>
        <strain evidence="2">CBS 122368</strain>
    </source>
</reference>